<proteinExistence type="predicted"/>
<sequence length="64" mass="7358">MINRRGRRSNGQTAEAALQTLRDRINGAFGIETQLEGRRRFANDDKSVRTMCSPKGVEVHEWRN</sequence>
<reference evidence="2" key="1">
    <citation type="submission" date="2017-02" db="UniProtKB">
        <authorList>
            <consortium name="WormBaseParasite"/>
        </authorList>
    </citation>
    <scope>IDENTIFICATION</scope>
</reference>
<protein>
    <submittedName>
        <fullName evidence="2">Transposase</fullName>
    </submittedName>
</protein>
<dbReference type="WBParaSite" id="ALUE_0000594101-mRNA-1">
    <property type="protein sequence ID" value="ALUE_0000594101-mRNA-1"/>
    <property type="gene ID" value="ALUE_0000594101"/>
</dbReference>
<keyword evidence="1" id="KW-1185">Reference proteome</keyword>
<dbReference type="Proteomes" id="UP000036681">
    <property type="component" value="Unplaced"/>
</dbReference>
<dbReference type="AlphaFoldDB" id="A0A0M3HTH4"/>
<evidence type="ECO:0000313" key="1">
    <source>
        <dbReference type="Proteomes" id="UP000036681"/>
    </source>
</evidence>
<organism evidence="1 2">
    <name type="scientific">Ascaris lumbricoides</name>
    <name type="common">Giant roundworm</name>
    <dbReference type="NCBI Taxonomy" id="6252"/>
    <lineage>
        <taxon>Eukaryota</taxon>
        <taxon>Metazoa</taxon>
        <taxon>Ecdysozoa</taxon>
        <taxon>Nematoda</taxon>
        <taxon>Chromadorea</taxon>
        <taxon>Rhabditida</taxon>
        <taxon>Spirurina</taxon>
        <taxon>Ascaridomorpha</taxon>
        <taxon>Ascaridoidea</taxon>
        <taxon>Ascarididae</taxon>
        <taxon>Ascaris</taxon>
    </lineage>
</organism>
<accession>A0A0M3HTH4</accession>
<evidence type="ECO:0000313" key="2">
    <source>
        <dbReference type="WBParaSite" id="ALUE_0000594101-mRNA-1"/>
    </source>
</evidence>
<name>A0A0M3HTH4_ASCLU</name>